<evidence type="ECO:0000313" key="2">
    <source>
        <dbReference type="Proteomes" id="UP000322917"/>
    </source>
</evidence>
<dbReference type="Proteomes" id="UP000322917">
    <property type="component" value="Unassembled WGS sequence"/>
</dbReference>
<dbReference type="RefSeq" id="WP_149734772.1">
    <property type="nucleotide sequence ID" value="NZ_FQZD01000014.1"/>
</dbReference>
<keyword evidence="2" id="KW-1185">Reference proteome</keyword>
<dbReference type="AlphaFoldDB" id="A0A1M6HKK9"/>
<name>A0A1M6HKK9_9FIRM</name>
<dbReference type="OrthoDB" id="1659784at2"/>
<accession>A0A1M6HKK9</accession>
<dbReference type="EMBL" id="FQZD01000014">
    <property type="protein sequence ID" value="SHJ22721.1"/>
    <property type="molecule type" value="Genomic_DNA"/>
</dbReference>
<protein>
    <submittedName>
        <fullName evidence="1">Uncharacterized protein</fullName>
    </submittedName>
</protein>
<organism evidence="1 2">
    <name type="scientific">Propionispora hippei DSM 15287</name>
    <dbReference type="NCBI Taxonomy" id="1123003"/>
    <lineage>
        <taxon>Bacteria</taxon>
        <taxon>Bacillati</taxon>
        <taxon>Bacillota</taxon>
        <taxon>Negativicutes</taxon>
        <taxon>Selenomonadales</taxon>
        <taxon>Sporomusaceae</taxon>
        <taxon>Propionispora</taxon>
    </lineage>
</organism>
<evidence type="ECO:0000313" key="1">
    <source>
        <dbReference type="EMBL" id="SHJ22721.1"/>
    </source>
</evidence>
<proteinExistence type="predicted"/>
<sequence length="479" mass="50565">MARTALIKTTTASQRDCSSFSTVTGIAITADIPTGCDMRFGVKVDDGTYKKYDTSTSAWKDLTTQDMTAATLLTEGNTKAELEALTSTALAPMAGNTVNFAVAISMGDTATASPSITSIKISGATGSTVTQETVESDAITLSESDGAVEILSIDVSKTEVSGGTVSLLASIQDAGGTWGAYADYTKFVTSPAATAKAVKFKAVLNAPTPGTSIAKINSVSIKHRTDNVAVFSEGTGVCITKTYDFVNTIGRAHLMVKHPIVQDTEISAFVSLREPPSYVTGEVLGTGDGAQHTVKLAHTDNLASHGFALYFDGTVQNAADYSYSPTDGQVTYTAPKGETVTTDYIHGWSAETFVPMTHDTQYPDKNDNSLVDDQYDYVATKDADPKGSVGTVKVSLKQNTGTEKNVALGTATGEQQSFKLAHHAKPETIVVTPATAVWKYKDNTDVLLVTGSKGDSLAVSYDWAARTNYLESLACIFNE</sequence>
<gene>
    <name evidence="1" type="ORF">SAMN02745170_02015</name>
</gene>
<reference evidence="1 2" key="1">
    <citation type="submission" date="2016-11" db="EMBL/GenBank/DDBJ databases">
        <authorList>
            <person name="Varghese N."/>
            <person name="Submissions S."/>
        </authorList>
    </citation>
    <scope>NUCLEOTIDE SEQUENCE [LARGE SCALE GENOMIC DNA]</scope>
    <source>
        <strain evidence="1 2">DSM 15287</strain>
    </source>
</reference>